<dbReference type="AlphaFoldDB" id="A0A699XML1"/>
<accession>A0A699XML1</accession>
<protein>
    <submittedName>
        <fullName evidence="2">Uncharacterized protein</fullName>
    </submittedName>
</protein>
<dbReference type="EMBL" id="BKCJ011863345">
    <property type="protein sequence ID" value="GFD59308.1"/>
    <property type="molecule type" value="Genomic_DNA"/>
</dbReference>
<sequence length="63" mass="6328">GVVDVPTGSGSIPTASTSAEGSVPTGSEEVPIASLVFATATVVTPVTRRKGKEVMVESETPKK</sequence>
<gene>
    <name evidence="2" type="ORF">Tci_931277</name>
</gene>
<reference evidence="2" key="1">
    <citation type="journal article" date="2019" name="Sci. Rep.">
        <title>Draft genome of Tanacetum cinerariifolium, the natural source of mosquito coil.</title>
        <authorList>
            <person name="Yamashiro T."/>
            <person name="Shiraishi A."/>
            <person name="Satake H."/>
            <person name="Nakayama K."/>
        </authorList>
    </citation>
    <scope>NUCLEOTIDE SEQUENCE</scope>
</reference>
<organism evidence="2">
    <name type="scientific">Tanacetum cinerariifolium</name>
    <name type="common">Dalmatian daisy</name>
    <name type="synonym">Chrysanthemum cinerariifolium</name>
    <dbReference type="NCBI Taxonomy" id="118510"/>
    <lineage>
        <taxon>Eukaryota</taxon>
        <taxon>Viridiplantae</taxon>
        <taxon>Streptophyta</taxon>
        <taxon>Embryophyta</taxon>
        <taxon>Tracheophyta</taxon>
        <taxon>Spermatophyta</taxon>
        <taxon>Magnoliopsida</taxon>
        <taxon>eudicotyledons</taxon>
        <taxon>Gunneridae</taxon>
        <taxon>Pentapetalae</taxon>
        <taxon>asterids</taxon>
        <taxon>campanulids</taxon>
        <taxon>Asterales</taxon>
        <taxon>Asteraceae</taxon>
        <taxon>Asteroideae</taxon>
        <taxon>Anthemideae</taxon>
        <taxon>Anthemidinae</taxon>
        <taxon>Tanacetum</taxon>
    </lineage>
</organism>
<comment type="caution">
    <text evidence="2">The sequence shown here is derived from an EMBL/GenBank/DDBJ whole genome shotgun (WGS) entry which is preliminary data.</text>
</comment>
<feature type="compositionally biased region" description="Polar residues" evidence="1">
    <location>
        <begin position="8"/>
        <end position="20"/>
    </location>
</feature>
<name>A0A699XML1_TANCI</name>
<feature type="region of interest" description="Disordered" evidence="1">
    <location>
        <begin position="1"/>
        <end position="27"/>
    </location>
</feature>
<feature type="non-terminal residue" evidence="2">
    <location>
        <position position="1"/>
    </location>
</feature>
<evidence type="ECO:0000256" key="1">
    <source>
        <dbReference type="SAM" id="MobiDB-lite"/>
    </source>
</evidence>
<proteinExistence type="predicted"/>
<evidence type="ECO:0000313" key="2">
    <source>
        <dbReference type="EMBL" id="GFD59308.1"/>
    </source>
</evidence>